<dbReference type="Proteomes" id="UP000265520">
    <property type="component" value="Unassembled WGS sequence"/>
</dbReference>
<dbReference type="Gene3D" id="1.25.40.20">
    <property type="entry name" value="Ankyrin repeat-containing domain"/>
    <property type="match status" value="1"/>
</dbReference>
<dbReference type="Pfam" id="PF00023">
    <property type="entry name" value="Ank"/>
    <property type="match status" value="2"/>
</dbReference>
<protein>
    <submittedName>
        <fullName evidence="5">Serine/threonine protein phosphatase 6 regulatory ankyrin repeat subunit C</fullName>
    </submittedName>
</protein>
<feature type="repeat" description="ANK" evidence="4">
    <location>
        <begin position="176"/>
        <end position="198"/>
    </location>
</feature>
<evidence type="ECO:0000313" key="6">
    <source>
        <dbReference type="Proteomes" id="UP000265520"/>
    </source>
</evidence>
<dbReference type="PROSITE" id="PS50297">
    <property type="entry name" value="ANK_REP_REGION"/>
    <property type="match status" value="1"/>
</dbReference>
<comment type="caution">
    <text evidence="5">The sequence shown here is derived from an EMBL/GenBank/DDBJ whole genome shotgun (WGS) entry which is preliminary data.</text>
</comment>
<dbReference type="AlphaFoldDB" id="A0A392MXI9"/>
<keyword evidence="2" id="KW-0677">Repeat</keyword>
<keyword evidence="6" id="KW-1185">Reference proteome</keyword>
<accession>A0A392MXI9</accession>
<dbReference type="Pfam" id="PF12796">
    <property type="entry name" value="Ank_2"/>
    <property type="match status" value="1"/>
</dbReference>
<dbReference type="EMBL" id="LXQA010020978">
    <property type="protein sequence ID" value="MCH91695.1"/>
    <property type="molecule type" value="Genomic_DNA"/>
</dbReference>
<gene>
    <name evidence="5" type="ORF">A2U01_0012624</name>
</gene>
<dbReference type="GO" id="GO:0005886">
    <property type="term" value="C:plasma membrane"/>
    <property type="evidence" value="ECO:0007669"/>
    <property type="project" value="UniProtKB-SubCell"/>
</dbReference>
<sequence length="332" mass="37944">MQDKAALPRNVPSSDKEPELEIEIEHSKVTMILQKCCEFDNQINFLSEAYHLVHGGPKTLFYNSSNLAKIETPMKNTVLHIAALHGNEDIVTLIVEHAPKLFDDAKPEGLSPIGATIMKRDQVMLRNILQEKPTWIHLMDTYKRLPLHYASAIGYLEGVVYLLGICKCCTIQRDKYGYFPIHLASHGGHVEVVKKLLEYCPDPTEMLDTSRRRNILHIASNYGKHEVVRYILQSDQIRELDKNHKMINEKDSEGNTPLHLAAKSCHPKTIFYLTWDERVNLDVINQNNETALDVVNSISQLSNSSTRQVSTAMILNMFMSRVDFPFKIDYNL</sequence>
<feature type="repeat" description="ANK" evidence="4">
    <location>
        <begin position="253"/>
        <end position="286"/>
    </location>
</feature>
<evidence type="ECO:0000256" key="2">
    <source>
        <dbReference type="ARBA" id="ARBA00022737"/>
    </source>
</evidence>
<dbReference type="InterPro" id="IPR036770">
    <property type="entry name" value="Ankyrin_rpt-contain_sf"/>
</dbReference>
<reference evidence="5 6" key="1">
    <citation type="journal article" date="2018" name="Front. Plant Sci.">
        <title>Red Clover (Trifolium pratense) and Zigzag Clover (T. medium) - A Picture of Genomic Similarities and Differences.</title>
        <authorList>
            <person name="Dluhosova J."/>
            <person name="Istvanek J."/>
            <person name="Nedelnik J."/>
            <person name="Repkova J."/>
        </authorList>
    </citation>
    <scope>NUCLEOTIDE SEQUENCE [LARGE SCALE GENOMIC DNA]</scope>
    <source>
        <strain evidence="6">cv. 10/8</strain>
        <tissue evidence="5">Leaf</tissue>
    </source>
</reference>
<organism evidence="5 6">
    <name type="scientific">Trifolium medium</name>
    <dbReference type="NCBI Taxonomy" id="97028"/>
    <lineage>
        <taxon>Eukaryota</taxon>
        <taxon>Viridiplantae</taxon>
        <taxon>Streptophyta</taxon>
        <taxon>Embryophyta</taxon>
        <taxon>Tracheophyta</taxon>
        <taxon>Spermatophyta</taxon>
        <taxon>Magnoliopsida</taxon>
        <taxon>eudicotyledons</taxon>
        <taxon>Gunneridae</taxon>
        <taxon>Pentapetalae</taxon>
        <taxon>rosids</taxon>
        <taxon>fabids</taxon>
        <taxon>Fabales</taxon>
        <taxon>Fabaceae</taxon>
        <taxon>Papilionoideae</taxon>
        <taxon>50 kb inversion clade</taxon>
        <taxon>NPAAA clade</taxon>
        <taxon>Hologalegina</taxon>
        <taxon>IRL clade</taxon>
        <taxon>Trifolieae</taxon>
        <taxon>Trifolium</taxon>
    </lineage>
</organism>
<evidence type="ECO:0000256" key="4">
    <source>
        <dbReference type="PROSITE-ProRule" id="PRU00023"/>
    </source>
</evidence>
<keyword evidence="3 4" id="KW-0040">ANK repeat</keyword>
<dbReference type="InterPro" id="IPR002110">
    <property type="entry name" value="Ankyrin_rpt"/>
</dbReference>
<dbReference type="SUPFAM" id="SSF48403">
    <property type="entry name" value="Ankyrin repeat"/>
    <property type="match status" value="1"/>
</dbReference>
<name>A0A392MXI9_9FABA</name>
<evidence type="ECO:0000256" key="1">
    <source>
        <dbReference type="ARBA" id="ARBA00004413"/>
    </source>
</evidence>
<dbReference type="PROSITE" id="PS50088">
    <property type="entry name" value="ANK_REPEAT"/>
    <property type="match status" value="2"/>
</dbReference>
<proteinExistence type="predicted"/>
<dbReference type="SMART" id="SM00248">
    <property type="entry name" value="ANK"/>
    <property type="match status" value="6"/>
</dbReference>
<dbReference type="PANTHER" id="PTHR24186">
    <property type="entry name" value="PROTEIN PHOSPHATASE 1 REGULATORY SUBUNIT"/>
    <property type="match status" value="1"/>
</dbReference>
<dbReference type="PANTHER" id="PTHR24186:SF46">
    <property type="entry name" value="PROTEIN ACCELERATED CELL DEATH 6-LIKE"/>
    <property type="match status" value="1"/>
</dbReference>
<evidence type="ECO:0000256" key="3">
    <source>
        <dbReference type="ARBA" id="ARBA00023043"/>
    </source>
</evidence>
<evidence type="ECO:0000313" key="5">
    <source>
        <dbReference type="EMBL" id="MCH91695.1"/>
    </source>
</evidence>
<comment type="subcellular location">
    <subcellularLocation>
        <location evidence="1">Cell membrane</location>
        <topology evidence="1">Peripheral membrane protein</topology>
        <orientation evidence="1">Cytoplasmic side</orientation>
    </subcellularLocation>
</comment>